<dbReference type="Gene3D" id="1.10.10.60">
    <property type="entry name" value="Homeodomain-like"/>
    <property type="match status" value="1"/>
</dbReference>
<sequence>MTLDEDKIYNIDHESEKPFPEQLAELVNGKFDGKMLTVDNKIAKATYEFFTELDNIKLVIHKSEMRSKVNVRHNPILQSNDFVYLMMLKEGEITHIYESENNIEVFGPKRQRGIMITNLKYPLINQSEATGYCEWFTILVRKTTLIDLIEGAKKEEVKKIISSNDPWLFFEPFNLEVVTALEKIFSVEEKVARKLKIYGQSLIILAETMNLLGSRKSADTSRLSVHDTARMFEVKEYITQDLSVTPNLEEICNEFGLSRSKLIRDFKAEFGRPVYKFYNHVRMEEARVMLVDKGLSVTEVSQELGFKGLSKFSDAFKNFYGMSPKTMVELSTKME</sequence>
<dbReference type="Proteomes" id="UP000585050">
    <property type="component" value="Unassembled WGS sequence"/>
</dbReference>
<dbReference type="Pfam" id="PF12833">
    <property type="entry name" value="HTH_18"/>
    <property type="match status" value="1"/>
</dbReference>
<dbReference type="AlphaFoldDB" id="A0A7X8SHH3"/>
<dbReference type="InterPro" id="IPR053142">
    <property type="entry name" value="PchR_regulatory_protein"/>
</dbReference>
<evidence type="ECO:0000313" key="5">
    <source>
        <dbReference type="EMBL" id="NLR90203.1"/>
    </source>
</evidence>
<reference evidence="5 6" key="1">
    <citation type="submission" date="2020-04" db="EMBL/GenBank/DDBJ databases">
        <title>Flammeovirga sp. SR4, a novel species isolated from seawater.</title>
        <authorList>
            <person name="Wang X."/>
        </authorList>
    </citation>
    <scope>NUCLEOTIDE SEQUENCE [LARGE SCALE GENOMIC DNA]</scope>
    <source>
        <strain evidence="5 6">SR4</strain>
    </source>
</reference>
<keyword evidence="3" id="KW-0804">Transcription</keyword>
<evidence type="ECO:0000256" key="1">
    <source>
        <dbReference type="ARBA" id="ARBA00023015"/>
    </source>
</evidence>
<dbReference type="InterPro" id="IPR018060">
    <property type="entry name" value="HTH_AraC"/>
</dbReference>
<dbReference type="PANTHER" id="PTHR47893:SF1">
    <property type="entry name" value="REGULATORY PROTEIN PCHR"/>
    <property type="match status" value="1"/>
</dbReference>
<evidence type="ECO:0000313" key="6">
    <source>
        <dbReference type="Proteomes" id="UP000585050"/>
    </source>
</evidence>
<dbReference type="PROSITE" id="PS00041">
    <property type="entry name" value="HTH_ARAC_FAMILY_1"/>
    <property type="match status" value="1"/>
</dbReference>
<evidence type="ECO:0000256" key="2">
    <source>
        <dbReference type="ARBA" id="ARBA00023125"/>
    </source>
</evidence>
<dbReference type="PROSITE" id="PS01124">
    <property type="entry name" value="HTH_ARAC_FAMILY_2"/>
    <property type="match status" value="1"/>
</dbReference>
<dbReference type="RefSeq" id="WP_168880912.1">
    <property type="nucleotide sequence ID" value="NZ_JABAIL010000001.1"/>
</dbReference>
<name>A0A7X8SHH3_9BACT</name>
<keyword evidence="6" id="KW-1185">Reference proteome</keyword>
<evidence type="ECO:0000259" key="4">
    <source>
        <dbReference type="PROSITE" id="PS01124"/>
    </source>
</evidence>
<dbReference type="InterPro" id="IPR009057">
    <property type="entry name" value="Homeodomain-like_sf"/>
</dbReference>
<dbReference type="SUPFAM" id="SSF46689">
    <property type="entry name" value="Homeodomain-like"/>
    <property type="match status" value="2"/>
</dbReference>
<protein>
    <submittedName>
        <fullName evidence="5">Helix-turn-helix transcriptional regulator</fullName>
    </submittedName>
</protein>
<accession>A0A7X8SHH3</accession>
<dbReference type="GO" id="GO:0003700">
    <property type="term" value="F:DNA-binding transcription factor activity"/>
    <property type="evidence" value="ECO:0007669"/>
    <property type="project" value="InterPro"/>
</dbReference>
<dbReference type="GO" id="GO:0043565">
    <property type="term" value="F:sequence-specific DNA binding"/>
    <property type="evidence" value="ECO:0007669"/>
    <property type="project" value="InterPro"/>
</dbReference>
<evidence type="ECO:0000256" key="3">
    <source>
        <dbReference type="ARBA" id="ARBA00023163"/>
    </source>
</evidence>
<proteinExistence type="predicted"/>
<keyword evidence="2" id="KW-0238">DNA-binding</keyword>
<dbReference type="InterPro" id="IPR018062">
    <property type="entry name" value="HTH_AraC-typ_CS"/>
</dbReference>
<dbReference type="PANTHER" id="PTHR47893">
    <property type="entry name" value="REGULATORY PROTEIN PCHR"/>
    <property type="match status" value="1"/>
</dbReference>
<dbReference type="SMART" id="SM00342">
    <property type="entry name" value="HTH_ARAC"/>
    <property type="match status" value="1"/>
</dbReference>
<dbReference type="EMBL" id="JABAIL010000001">
    <property type="protein sequence ID" value="NLR90203.1"/>
    <property type="molecule type" value="Genomic_DNA"/>
</dbReference>
<feature type="domain" description="HTH araC/xylS-type" evidence="4">
    <location>
        <begin position="232"/>
        <end position="330"/>
    </location>
</feature>
<organism evidence="5 6">
    <name type="scientific">Flammeovirga agarivorans</name>
    <dbReference type="NCBI Taxonomy" id="2726742"/>
    <lineage>
        <taxon>Bacteria</taxon>
        <taxon>Pseudomonadati</taxon>
        <taxon>Bacteroidota</taxon>
        <taxon>Cytophagia</taxon>
        <taxon>Cytophagales</taxon>
        <taxon>Flammeovirgaceae</taxon>
        <taxon>Flammeovirga</taxon>
    </lineage>
</organism>
<gene>
    <name evidence="5" type="ORF">HGP29_03250</name>
</gene>
<comment type="caution">
    <text evidence="5">The sequence shown here is derived from an EMBL/GenBank/DDBJ whole genome shotgun (WGS) entry which is preliminary data.</text>
</comment>
<keyword evidence="1" id="KW-0805">Transcription regulation</keyword>